<feature type="non-terminal residue" evidence="8">
    <location>
        <position position="1"/>
    </location>
</feature>
<dbReference type="PANTHER" id="PTHR45453:SF1">
    <property type="entry name" value="PHOSPHATE REGULON SENSOR PROTEIN PHOR"/>
    <property type="match status" value="1"/>
</dbReference>
<keyword evidence="3" id="KW-0597">Phosphoprotein</keyword>
<name>W1YNS9_9ZZZZ</name>
<keyword evidence="6" id="KW-0902">Two-component regulatory system</keyword>
<dbReference type="PANTHER" id="PTHR45453">
    <property type="entry name" value="PHOSPHATE REGULON SENSOR PROTEIN PHOR"/>
    <property type="match status" value="1"/>
</dbReference>
<evidence type="ECO:0000256" key="3">
    <source>
        <dbReference type="ARBA" id="ARBA00022553"/>
    </source>
</evidence>
<keyword evidence="5 8" id="KW-0418">Kinase</keyword>
<evidence type="ECO:0000313" key="8">
    <source>
        <dbReference type="EMBL" id="ETJ43390.1"/>
    </source>
</evidence>
<reference evidence="8" key="1">
    <citation type="submission" date="2013-12" db="EMBL/GenBank/DDBJ databases">
        <title>A Varibaculum cambriense genome reconstructed from a premature infant gut community with otherwise low bacterial novelty that shifts toward anaerobic metabolism during the third week of life.</title>
        <authorList>
            <person name="Brown C.T."/>
            <person name="Sharon I."/>
            <person name="Thomas B.C."/>
            <person name="Castelle C.J."/>
            <person name="Morowitz M.J."/>
            <person name="Banfield J.F."/>
        </authorList>
    </citation>
    <scope>NUCLEOTIDE SEQUENCE</scope>
</reference>
<dbReference type="InterPro" id="IPR003661">
    <property type="entry name" value="HisK_dim/P_dom"/>
</dbReference>
<dbReference type="SMART" id="SM00388">
    <property type="entry name" value="HisKA"/>
    <property type="match status" value="1"/>
</dbReference>
<dbReference type="AlphaFoldDB" id="W1YNS9"/>
<dbReference type="SUPFAM" id="SSF47384">
    <property type="entry name" value="Homodimeric domain of signal transducing histidine kinase"/>
    <property type="match status" value="1"/>
</dbReference>
<evidence type="ECO:0000256" key="6">
    <source>
        <dbReference type="ARBA" id="ARBA00023012"/>
    </source>
</evidence>
<dbReference type="EC" id="2.7.13.3" evidence="2"/>
<keyword evidence="4" id="KW-0808">Transferase</keyword>
<proteinExistence type="predicted"/>
<sequence>QRLFVTDVSHEMRTPLTSIGLAAEQLEEARDEIASPLARRSLDVLVSETSRLRKLFDDLLTISRVDSGKVQLSAVDQD</sequence>
<evidence type="ECO:0000256" key="4">
    <source>
        <dbReference type="ARBA" id="ARBA00022679"/>
    </source>
</evidence>
<accession>W1YNS9</accession>
<dbReference type="FunFam" id="1.10.287.130:FF:000001">
    <property type="entry name" value="Two-component sensor histidine kinase"/>
    <property type="match status" value="1"/>
</dbReference>
<dbReference type="PROSITE" id="PS50109">
    <property type="entry name" value="HIS_KIN"/>
    <property type="match status" value="1"/>
</dbReference>
<evidence type="ECO:0000259" key="7">
    <source>
        <dbReference type="PROSITE" id="PS50109"/>
    </source>
</evidence>
<evidence type="ECO:0000256" key="5">
    <source>
        <dbReference type="ARBA" id="ARBA00022777"/>
    </source>
</evidence>
<dbReference type="EMBL" id="AZMM01002617">
    <property type="protein sequence ID" value="ETJ43390.1"/>
    <property type="molecule type" value="Genomic_DNA"/>
</dbReference>
<dbReference type="GO" id="GO:0004721">
    <property type="term" value="F:phosphoprotein phosphatase activity"/>
    <property type="evidence" value="ECO:0007669"/>
    <property type="project" value="TreeGrafter"/>
</dbReference>
<comment type="catalytic activity">
    <reaction evidence="1">
        <text>ATP + protein L-histidine = ADP + protein N-phospho-L-histidine.</text>
        <dbReference type="EC" id="2.7.13.3"/>
    </reaction>
</comment>
<dbReference type="Gene3D" id="1.10.287.130">
    <property type="match status" value="1"/>
</dbReference>
<gene>
    <name evidence="8" type="ORF">Q604_UNBC02617G0001</name>
</gene>
<organism evidence="8">
    <name type="scientific">human gut metagenome</name>
    <dbReference type="NCBI Taxonomy" id="408170"/>
    <lineage>
        <taxon>unclassified sequences</taxon>
        <taxon>metagenomes</taxon>
        <taxon>organismal metagenomes</taxon>
    </lineage>
</organism>
<dbReference type="GO" id="GO:0016036">
    <property type="term" value="P:cellular response to phosphate starvation"/>
    <property type="evidence" value="ECO:0007669"/>
    <property type="project" value="TreeGrafter"/>
</dbReference>
<evidence type="ECO:0000256" key="2">
    <source>
        <dbReference type="ARBA" id="ARBA00012438"/>
    </source>
</evidence>
<dbReference type="GO" id="GO:0000155">
    <property type="term" value="F:phosphorelay sensor kinase activity"/>
    <property type="evidence" value="ECO:0007669"/>
    <property type="project" value="InterPro"/>
</dbReference>
<feature type="non-terminal residue" evidence="8">
    <location>
        <position position="78"/>
    </location>
</feature>
<dbReference type="InterPro" id="IPR036097">
    <property type="entry name" value="HisK_dim/P_sf"/>
</dbReference>
<dbReference type="InterPro" id="IPR005467">
    <property type="entry name" value="His_kinase_dom"/>
</dbReference>
<evidence type="ECO:0000256" key="1">
    <source>
        <dbReference type="ARBA" id="ARBA00000085"/>
    </source>
</evidence>
<comment type="caution">
    <text evidence="8">The sequence shown here is derived from an EMBL/GenBank/DDBJ whole genome shotgun (WGS) entry which is preliminary data.</text>
</comment>
<dbReference type="InterPro" id="IPR050351">
    <property type="entry name" value="BphY/WalK/GraS-like"/>
</dbReference>
<protein>
    <recommendedName>
        <fullName evidence="2">histidine kinase</fullName>
        <ecNumber evidence="2">2.7.13.3</ecNumber>
    </recommendedName>
</protein>
<dbReference type="CDD" id="cd00082">
    <property type="entry name" value="HisKA"/>
    <property type="match status" value="1"/>
</dbReference>
<dbReference type="GO" id="GO:0005886">
    <property type="term" value="C:plasma membrane"/>
    <property type="evidence" value="ECO:0007669"/>
    <property type="project" value="TreeGrafter"/>
</dbReference>
<feature type="domain" description="Histidine kinase" evidence="7">
    <location>
        <begin position="7"/>
        <end position="78"/>
    </location>
</feature>
<dbReference type="Pfam" id="PF00512">
    <property type="entry name" value="HisKA"/>
    <property type="match status" value="1"/>
</dbReference>